<name>A0A183A0W7_9TREM</name>
<organism evidence="1">
    <name type="scientific">Echinostoma caproni</name>
    <dbReference type="NCBI Taxonomy" id="27848"/>
    <lineage>
        <taxon>Eukaryota</taxon>
        <taxon>Metazoa</taxon>
        <taxon>Spiralia</taxon>
        <taxon>Lophotrochozoa</taxon>
        <taxon>Platyhelminthes</taxon>
        <taxon>Trematoda</taxon>
        <taxon>Digenea</taxon>
        <taxon>Plagiorchiida</taxon>
        <taxon>Echinostomata</taxon>
        <taxon>Echinostomatoidea</taxon>
        <taxon>Echinostomatidae</taxon>
        <taxon>Echinostoma</taxon>
    </lineage>
</organism>
<dbReference type="WBParaSite" id="ECPE_0000060201-mRNA-1">
    <property type="protein sequence ID" value="ECPE_0000060201-mRNA-1"/>
    <property type="gene ID" value="ECPE_0000060201"/>
</dbReference>
<dbReference type="AlphaFoldDB" id="A0A183A0W7"/>
<reference evidence="1" key="1">
    <citation type="submission" date="2016-06" db="UniProtKB">
        <authorList>
            <consortium name="WormBaseParasite"/>
        </authorList>
    </citation>
    <scope>IDENTIFICATION</scope>
</reference>
<dbReference type="InterPro" id="IPR021109">
    <property type="entry name" value="Peptidase_aspartic_dom_sf"/>
</dbReference>
<proteinExistence type="predicted"/>
<accession>A0A183A0W7</accession>
<sequence>LFSQELWILLAYYPWIYLCINYGDINDNLQSAQFSGPCFSVSHSAAEGSKAPGLGRVNLAVIDPDPGIYIMPRVKVVPVEPCNLNVRAVGGVSLRVLGKQCVGVRIGGVTVTHEMVLIEDASKVIIGVDLLRRVDAKSDFVGGKLLVGSQAQE</sequence>
<dbReference type="Gene3D" id="2.40.70.10">
    <property type="entry name" value="Acid Proteases"/>
    <property type="match status" value="1"/>
</dbReference>
<protein>
    <submittedName>
        <fullName evidence="1">RMI1_N domain-containing protein</fullName>
    </submittedName>
</protein>
<evidence type="ECO:0000313" key="1">
    <source>
        <dbReference type="WBParaSite" id="ECPE_0000060201-mRNA-1"/>
    </source>
</evidence>